<evidence type="ECO:0000259" key="3">
    <source>
        <dbReference type="Pfam" id="PF11774"/>
    </source>
</evidence>
<feature type="compositionally biased region" description="Basic residues" evidence="2">
    <location>
        <begin position="54"/>
        <end position="64"/>
    </location>
</feature>
<dbReference type="Pfam" id="PF23359">
    <property type="entry name" value="Lsr2_DNA-bd"/>
    <property type="match status" value="1"/>
</dbReference>
<keyword evidence="1" id="KW-0238">DNA-binding</keyword>
<evidence type="ECO:0000259" key="4">
    <source>
        <dbReference type="Pfam" id="PF23359"/>
    </source>
</evidence>
<keyword evidence="6" id="KW-1185">Reference proteome</keyword>
<evidence type="ECO:0000313" key="5">
    <source>
        <dbReference type="EMBL" id="SEA23472.1"/>
    </source>
</evidence>
<dbReference type="AlphaFoldDB" id="A0A1H3ZJL2"/>
<evidence type="ECO:0000256" key="2">
    <source>
        <dbReference type="SAM" id="MobiDB-lite"/>
    </source>
</evidence>
<organism evidence="5 6">
    <name type="scientific">Bowdeniella nasicola</name>
    <dbReference type="NCBI Taxonomy" id="208480"/>
    <lineage>
        <taxon>Bacteria</taxon>
        <taxon>Bacillati</taxon>
        <taxon>Actinomycetota</taxon>
        <taxon>Actinomycetes</taxon>
        <taxon>Actinomycetales</taxon>
        <taxon>Actinomycetaceae</taxon>
        <taxon>Bowdeniella</taxon>
    </lineage>
</organism>
<accession>A0A1H3ZJL2</accession>
<feature type="domain" description="Lsr2 dimerization" evidence="3">
    <location>
        <begin position="1"/>
        <end position="56"/>
    </location>
</feature>
<dbReference type="GO" id="GO:0016746">
    <property type="term" value="F:acyltransferase activity"/>
    <property type="evidence" value="ECO:0007669"/>
    <property type="project" value="InterPro"/>
</dbReference>
<proteinExistence type="predicted"/>
<reference evidence="6" key="1">
    <citation type="submission" date="2016-10" db="EMBL/GenBank/DDBJ databases">
        <authorList>
            <person name="Varghese N."/>
            <person name="Submissions S."/>
        </authorList>
    </citation>
    <scope>NUCLEOTIDE SEQUENCE [LARGE SCALE GENOMIC DNA]</scope>
    <source>
        <strain evidence="6">KPR-1</strain>
    </source>
</reference>
<dbReference type="InterPro" id="IPR055370">
    <property type="entry name" value="Lsr2_DNA-bd"/>
</dbReference>
<dbReference type="Proteomes" id="UP000199288">
    <property type="component" value="Unassembled WGS sequence"/>
</dbReference>
<dbReference type="RefSeq" id="WP_092563496.1">
    <property type="nucleotide sequence ID" value="NZ_FNQV01000006.1"/>
</dbReference>
<feature type="domain" description="Lsr2 DNA-binding" evidence="4">
    <location>
        <begin position="73"/>
        <end position="107"/>
    </location>
</feature>
<evidence type="ECO:0000313" key="6">
    <source>
        <dbReference type="Proteomes" id="UP000199288"/>
    </source>
</evidence>
<dbReference type="GO" id="GO:0003677">
    <property type="term" value="F:DNA binding"/>
    <property type="evidence" value="ECO:0007669"/>
    <property type="project" value="UniProtKB-KW"/>
</dbReference>
<dbReference type="OrthoDB" id="4113332at2"/>
<dbReference type="InterPro" id="IPR036625">
    <property type="entry name" value="E3-bd_dom_sf"/>
</dbReference>
<dbReference type="EMBL" id="FNQV01000006">
    <property type="protein sequence ID" value="SEA23472.1"/>
    <property type="molecule type" value="Genomic_DNA"/>
</dbReference>
<protein>
    <submittedName>
        <fullName evidence="5">Lsr2 protein</fullName>
    </submittedName>
</protein>
<dbReference type="InterPro" id="IPR042261">
    <property type="entry name" value="Lsr2-like_dimerization"/>
</dbReference>
<sequence>MAQKVHIVLIDDIDGSEASETVRFGLDGVTYEIDLNDQHAGELRESLNGWIEKARRRPGQRATRRSASDARGQSDAAKIRAWAVKEGIKVSDRGRIPADIRERYLEATSS</sequence>
<dbReference type="Pfam" id="PF11774">
    <property type="entry name" value="Lsr2"/>
    <property type="match status" value="1"/>
</dbReference>
<dbReference type="Gene3D" id="3.30.60.230">
    <property type="entry name" value="Lsr2, dimerization domain"/>
    <property type="match status" value="1"/>
</dbReference>
<dbReference type="InterPro" id="IPR024412">
    <property type="entry name" value="Lsr2_dim_dom"/>
</dbReference>
<name>A0A1H3ZJL2_9ACTO</name>
<gene>
    <name evidence="5" type="ORF">SAMN02910418_01165</name>
</gene>
<feature type="region of interest" description="Disordered" evidence="2">
    <location>
        <begin position="54"/>
        <end position="76"/>
    </location>
</feature>
<evidence type="ECO:0000256" key="1">
    <source>
        <dbReference type="ARBA" id="ARBA00023125"/>
    </source>
</evidence>
<dbReference type="Gene3D" id="4.10.320.10">
    <property type="entry name" value="E3-binding domain"/>
    <property type="match status" value="1"/>
</dbReference>